<dbReference type="PANTHER" id="PTHR10663">
    <property type="entry name" value="GUANYL-NUCLEOTIDE EXCHANGE FACTOR"/>
    <property type="match status" value="1"/>
</dbReference>
<dbReference type="GO" id="GO:0005085">
    <property type="term" value="F:guanyl-nucleotide exchange factor activity"/>
    <property type="evidence" value="ECO:0007669"/>
    <property type="project" value="InterPro"/>
</dbReference>
<feature type="compositionally biased region" description="Polar residues" evidence="1">
    <location>
        <begin position="693"/>
        <end position="722"/>
    </location>
</feature>
<dbReference type="Proteomes" id="UP001212411">
    <property type="component" value="Chromosome 2"/>
</dbReference>
<feature type="compositionally biased region" description="Basic and acidic residues" evidence="1">
    <location>
        <begin position="928"/>
        <end position="945"/>
    </location>
</feature>
<evidence type="ECO:0000259" key="3">
    <source>
        <dbReference type="PROSITE" id="PS50190"/>
    </source>
</evidence>
<feature type="region of interest" description="Disordered" evidence="1">
    <location>
        <begin position="268"/>
        <end position="324"/>
    </location>
</feature>
<sequence>MPVRFSLGRNSLDSTVKDKERKADNKTKNAGLSGTSSIPTSVSDHRTKSRKKSSSDRSKKSKKNKPEITASSPSDTPTPFFKKKGIFYTKSRAKHSSYINQDSSSENTEGSLSQEFPVDHQEHQITSPTKSRDPSVPKIATDVPSESQVTKSPLNTHFRPRTSRSFFRLPIFSRRSWNYDQPTENGSHSLGDTSYLQKEEEPKVSNSKDTSVNDTDRLAGSLNDSISSAEEINHENPPFLSQVGGRPGTERSLSSNCLERNITNSLVDFDPKQIRDDSSSSTQSVSLPKTPSEGGSPVSSPDNPQRASRARPRSSTIPSQRTIENYRESRSSLFSFRTLRRDGDESLAHVLEHSTLFSDLKPNPNKFLSSVPSLEDCDTAQSYLSKLRATVPYSFMIPVLAERENEVLSEALHLCLCGMDFSCRPLDFCLRLFLLKSHLPKESQQIDRVITAFSKRYYECNTDMFSSEDQCYILVFSLIMLHTDVFNVNNKHKMTKQEFINICKIDDLTPEIFEYYYDNITYTPFVNLDDELFLLEKEKAEKFYTPSRKRLGLSPYTFTLESQLSTLRNEAPISFNDKYITPGIEDSKSLAGIQKRISKSSILQLVSHRSHPMAFSNHFIGLPDNSDPGLVDFSISMLGILPRSEKKRRVSGHSSFKEHLILLTASRMLFFRNSAWARDLVSQQENYERAISKTKSSSNMTLASNATTPTMNDFSGTDSSPDSPDEPALVFSPPIEQLSPETTHSLDNAFAYCDRECIGNPPHMFYVLLRDGSIETLIAATEECMIEWISRINYIATIRTAGLRMPFSDSYLPRRDFSCYPKDMEQELAAIEVQLEQDMELARKRTIKTRTDQLKEEYNQHLTKLSILQKNAKNLSVCAPMQPKTRAVILQAYKKFETKIQSVYLNMQKATTQLKILEFEFQVDQSRSHVESMKKTCSPRKDYHSTKSRARGSITEEEGSFVSVFSSSPTPSDLKELEWKDKHENKDLNNEVENANEKDMSNDRKLHSNTNSPRKMNALKLQISNQRNDLDDTASLGSVTTCLDYWQPFEEEREYFSPSPSPGGQDAVHHDMEESFYDPMTDLSRRNSRASHER</sequence>
<dbReference type="InterPro" id="IPR000904">
    <property type="entry name" value="Sec7_dom"/>
</dbReference>
<feature type="compositionally biased region" description="Basic and acidic residues" evidence="1">
    <location>
        <begin position="15"/>
        <end position="27"/>
    </location>
</feature>
<dbReference type="SUPFAM" id="SSF48425">
    <property type="entry name" value="Sec7 domain"/>
    <property type="match status" value="1"/>
</dbReference>
<feature type="region of interest" description="Disordered" evidence="1">
    <location>
        <begin position="928"/>
        <end position="1015"/>
    </location>
</feature>
<dbReference type="GeneID" id="80877191"/>
<dbReference type="InterPro" id="IPR023394">
    <property type="entry name" value="Sec7_C_sf"/>
</dbReference>
<dbReference type="Gene3D" id="1.10.1000.11">
    <property type="entry name" value="Arf Nucleotide-binding Site Opener,domain 2"/>
    <property type="match status" value="1"/>
</dbReference>
<feature type="compositionally biased region" description="Polar residues" evidence="1">
    <location>
        <begin position="97"/>
        <end position="114"/>
    </location>
</feature>
<dbReference type="InterPro" id="IPR001849">
    <property type="entry name" value="PH_domain"/>
</dbReference>
<feature type="region of interest" description="Disordered" evidence="1">
    <location>
        <begin position="1052"/>
        <end position="1094"/>
    </location>
</feature>
<feature type="domain" description="PH" evidence="2">
    <location>
        <begin position="634"/>
        <end position="797"/>
    </location>
</feature>
<evidence type="ECO:0000313" key="4">
    <source>
        <dbReference type="EMBL" id="WBW74097.1"/>
    </source>
</evidence>
<dbReference type="RefSeq" id="XP_056038340.1">
    <property type="nucleotide sequence ID" value="XM_056182502.1"/>
</dbReference>
<dbReference type="PROSITE" id="PS50003">
    <property type="entry name" value="PH_DOMAIN"/>
    <property type="match status" value="1"/>
</dbReference>
<feature type="compositionally biased region" description="Low complexity" evidence="1">
    <location>
        <begin position="960"/>
        <end position="972"/>
    </location>
</feature>
<accession>A0AAE9WF68</accession>
<dbReference type="EMBL" id="CP115612">
    <property type="protein sequence ID" value="WBW74097.1"/>
    <property type="molecule type" value="Genomic_DNA"/>
</dbReference>
<feature type="region of interest" description="Disordered" evidence="1">
    <location>
        <begin position="1"/>
        <end position="160"/>
    </location>
</feature>
<dbReference type="InterPro" id="IPR011993">
    <property type="entry name" value="PH-like_dom_sf"/>
</dbReference>
<dbReference type="Pfam" id="PF01369">
    <property type="entry name" value="Sec7"/>
    <property type="match status" value="1"/>
</dbReference>
<evidence type="ECO:0000313" key="5">
    <source>
        <dbReference type="Proteomes" id="UP001212411"/>
    </source>
</evidence>
<organism evidence="4 5">
    <name type="scientific">Schizosaccharomyces osmophilus</name>
    <dbReference type="NCBI Taxonomy" id="2545709"/>
    <lineage>
        <taxon>Eukaryota</taxon>
        <taxon>Fungi</taxon>
        <taxon>Dikarya</taxon>
        <taxon>Ascomycota</taxon>
        <taxon>Taphrinomycotina</taxon>
        <taxon>Schizosaccharomycetes</taxon>
        <taxon>Schizosaccharomycetales</taxon>
        <taxon>Schizosaccharomycetaceae</taxon>
        <taxon>Schizosaccharomyces</taxon>
    </lineage>
</organism>
<feature type="compositionally biased region" description="Polar residues" evidence="1">
    <location>
        <begin position="144"/>
        <end position="155"/>
    </location>
</feature>
<feature type="compositionally biased region" description="Polar residues" evidence="1">
    <location>
        <begin position="204"/>
        <end position="213"/>
    </location>
</feature>
<dbReference type="SUPFAM" id="SSF50729">
    <property type="entry name" value="PH domain-like"/>
    <property type="match status" value="1"/>
</dbReference>
<protein>
    <submittedName>
        <fullName evidence="4">Arf GEF Sec73</fullName>
    </submittedName>
</protein>
<dbReference type="SMART" id="SM00222">
    <property type="entry name" value="Sec7"/>
    <property type="match status" value="1"/>
</dbReference>
<dbReference type="PROSITE" id="PS50190">
    <property type="entry name" value="SEC7"/>
    <property type="match status" value="1"/>
</dbReference>
<reference evidence="4 5" key="1">
    <citation type="journal article" date="2023" name="G3 (Bethesda)">
        <title>A high-quality reference genome for the fission yeast Schizosaccharomyces osmophilus.</title>
        <authorList>
            <person name="Jia G.S."/>
            <person name="Zhang W.C."/>
            <person name="Liang Y."/>
            <person name="Liu X.H."/>
            <person name="Rhind N."/>
            <person name="Pidoux A."/>
            <person name="Brysch-Herzberg M."/>
            <person name="Du L.L."/>
        </authorList>
    </citation>
    <scope>NUCLEOTIDE SEQUENCE [LARGE SCALE GENOMIC DNA]</scope>
    <source>
        <strain evidence="4 5">CBS 15793</strain>
    </source>
</reference>
<feature type="compositionally biased region" description="Basic and acidic residues" evidence="1">
    <location>
        <begin position="269"/>
        <end position="278"/>
    </location>
</feature>
<evidence type="ECO:0000256" key="1">
    <source>
        <dbReference type="SAM" id="MobiDB-lite"/>
    </source>
</evidence>
<keyword evidence="5" id="KW-1185">Reference proteome</keyword>
<feature type="compositionally biased region" description="Polar residues" evidence="1">
    <location>
        <begin position="177"/>
        <end position="196"/>
    </location>
</feature>
<dbReference type="GO" id="GO:0032012">
    <property type="term" value="P:regulation of ARF protein signal transduction"/>
    <property type="evidence" value="ECO:0007669"/>
    <property type="project" value="InterPro"/>
</dbReference>
<dbReference type="PANTHER" id="PTHR10663:SF405">
    <property type="entry name" value="ARF GUANINE NUCLEOTIDE EXCHANGE FACTOR SYT1"/>
    <property type="match status" value="1"/>
</dbReference>
<gene>
    <name evidence="4" type="primary">sec73</name>
    <name evidence="4" type="ORF">SOMG_03713</name>
</gene>
<dbReference type="FunFam" id="1.10.1000.11:FF:000002">
    <property type="entry name" value="Cytohesin 1"/>
    <property type="match status" value="1"/>
</dbReference>
<dbReference type="KEGG" id="som:SOMG_03713"/>
<feature type="region of interest" description="Disordered" evidence="1">
    <location>
        <begin position="177"/>
        <end position="256"/>
    </location>
</feature>
<dbReference type="GO" id="GO:0015031">
    <property type="term" value="P:protein transport"/>
    <property type="evidence" value="ECO:0007669"/>
    <property type="project" value="UniProtKB-ARBA"/>
</dbReference>
<dbReference type="AlphaFoldDB" id="A0AAE9WF68"/>
<feature type="compositionally biased region" description="Polar residues" evidence="1">
    <location>
        <begin position="28"/>
        <end position="42"/>
    </location>
</feature>
<dbReference type="InterPro" id="IPR035999">
    <property type="entry name" value="Sec7_dom_sf"/>
</dbReference>
<feature type="domain" description="SEC7" evidence="3">
    <location>
        <begin position="318"/>
        <end position="523"/>
    </location>
</feature>
<proteinExistence type="predicted"/>
<feature type="compositionally biased region" description="Basic and acidic residues" evidence="1">
    <location>
        <begin position="973"/>
        <end position="1006"/>
    </location>
</feature>
<name>A0AAE9WF68_9SCHI</name>
<feature type="region of interest" description="Disordered" evidence="1">
    <location>
        <begin position="691"/>
        <end position="731"/>
    </location>
</feature>
<dbReference type="Gene3D" id="2.30.29.30">
    <property type="entry name" value="Pleckstrin-homology domain (PH domain)/Phosphotyrosine-binding domain (PTB)"/>
    <property type="match status" value="1"/>
</dbReference>
<evidence type="ECO:0000259" key="2">
    <source>
        <dbReference type="PROSITE" id="PS50003"/>
    </source>
</evidence>
<feature type="compositionally biased region" description="Basic residues" evidence="1">
    <location>
        <begin position="81"/>
        <end position="95"/>
    </location>
</feature>